<dbReference type="SUPFAM" id="SSF55874">
    <property type="entry name" value="ATPase domain of HSP90 chaperone/DNA topoisomerase II/histidine kinase"/>
    <property type="match status" value="1"/>
</dbReference>
<evidence type="ECO:0000256" key="8">
    <source>
        <dbReference type="ARBA" id="ARBA00022741"/>
    </source>
</evidence>
<dbReference type="Pfam" id="PF02518">
    <property type="entry name" value="HATPase_c"/>
    <property type="match status" value="1"/>
</dbReference>
<comment type="subcellular location">
    <subcellularLocation>
        <location evidence="2">Cell membrane</location>
        <topology evidence="2">Multi-pass membrane protein</topology>
    </subcellularLocation>
</comment>
<dbReference type="CDD" id="cd06225">
    <property type="entry name" value="HAMP"/>
    <property type="match status" value="1"/>
</dbReference>
<accession>A0A1M7KIB9</accession>
<dbReference type="GO" id="GO:0005524">
    <property type="term" value="F:ATP binding"/>
    <property type="evidence" value="ECO:0007669"/>
    <property type="project" value="UniProtKB-KW"/>
</dbReference>
<dbReference type="GO" id="GO:0000155">
    <property type="term" value="F:phosphorelay sensor kinase activity"/>
    <property type="evidence" value="ECO:0007669"/>
    <property type="project" value="InterPro"/>
</dbReference>
<dbReference type="Gene3D" id="3.30.565.10">
    <property type="entry name" value="Histidine kinase-like ATPase, C-terminal domain"/>
    <property type="match status" value="1"/>
</dbReference>
<dbReference type="SMART" id="SM00387">
    <property type="entry name" value="HATPase_c"/>
    <property type="match status" value="1"/>
</dbReference>
<name>A0A1M7KIB9_9BACI</name>
<dbReference type="PRINTS" id="PR00344">
    <property type="entry name" value="BCTRLSENSOR"/>
</dbReference>
<keyword evidence="6" id="KW-0808">Transferase</keyword>
<keyword evidence="10" id="KW-0067">ATP-binding</keyword>
<evidence type="ECO:0000259" key="15">
    <source>
        <dbReference type="PROSITE" id="PS50885"/>
    </source>
</evidence>
<sequence length="297" mass="34239">MFDYLLLFSLFAVAIGSTLQFYLNRKLISPLKELIESTRKVKEGSYPNPIEVHTNDEMGELITHFNQLTHQLKINQQQRQRLVSDLSHEFRTPLSNLNGYLSALKNGVIEGDPKLYQSLLEESKRITKLVAQMEQLKEWDIESTLPLSDKEYINIKALMEQSIEMFRWLLDKKAIPYEMKIDNQNISVNTQGITQVISNLVDNSIRYYQGNDPLIIKGECLEKVYKISITGEGQQIPLTEQEDIFDRFYRVDHSRSRELGGSGLGLAISKEIVERHKGEIGMTSNGKIHTFWFTIPL</sequence>
<dbReference type="GO" id="GO:0005886">
    <property type="term" value="C:plasma membrane"/>
    <property type="evidence" value="ECO:0007669"/>
    <property type="project" value="UniProtKB-SubCell"/>
</dbReference>
<protein>
    <recommendedName>
        <fullName evidence="3">histidine kinase</fullName>
        <ecNumber evidence="3">2.7.13.3</ecNumber>
    </recommendedName>
</protein>
<evidence type="ECO:0000313" key="17">
    <source>
        <dbReference type="Proteomes" id="UP000184184"/>
    </source>
</evidence>
<dbReference type="EMBL" id="FRCZ01000001">
    <property type="protein sequence ID" value="SHM64982.1"/>
    <property type="molecule type" value="Genomic_DNA"/>
</dbReference>
<dbReference type="InterPro" id="IPR050398">
    <property type="entry name" value="HssS/ArlS-like"/>
</dbReference>
<feature type="domain" description="HAMP" evidence="15">
    <location>
        <begin position="25"/>
        <end position="77"/>
    </location>
</feature>
<evidence type="ECO:0000256" key="4">
    <source>
        <dbReference type="ARBA" id="ARBA00022475"/>
    </source>
</evidence>
<keyword evidence="11" id="KW-1133">Transmembrane helix</keyword>
<dbReference type="SMART" id="SM00388">
    <property type="entry name" value="HisKA"/>
    <property type="match status" value="1"/>
</dbReference>
<dbReference type="Gene3D" id="1.10.287.130">
    <property type="match status" value="1"/>
</dbReference>
<evidence type="ECO:0000256" key="5">
    <source>
        <dbReference type="ARBA" id="ARBA00022553"/>
    </source>
</evidence>
<evidence type="ECO:0000256" key="7">
    <source>
        <dbReference type="ARBA" id="ARBA00022692"/>
    </source>
</evidence>
<dbReference type="Proteomes" id="UP000184184">
    <property type="component" value="Unassembled WGS sequence"/>
</dbReference>
<dbReference type="RefSeq" id="WP_244535115.1">
    <property type="nucleotide sequence ID" value="NZ_FRCZ01000001.1"/>
</dbReference>
<proteinExistence type="predicted"/>
<dbReference type="InterPro" id="IPR004358">
    <property type="entry name" value="Sig_transdc_His_kin-like_C"/>
</dbReference>
<dbReference type="InterPro" id="IPR003661">
    <property type="entry name" value="HisK_dim/P_dom"/>
</dbReference>
<keyword evidence="9 16" id="KW-0418">Kinase</keyword>
<feature type="domain" description="Histidine kinase" evidence="14">
    <location>
        <begin position="85"/>
        <end position="297"/>
    </location>
</feature>
<dbReference type="FunFam" id="3.30.565.10:FF:000006">
    <property type="entry name" value="Sensor histidine kinase WalK"/>
    <property type="match status" value="1"/>
</dbReference>
<dbReference type="EC" id="2.7.13.3" evidence="3"/>
<dbReference type="PROSITE" id="PS50885">
    <property type="entry name" value="HAMP"/>
    <property type="match status" value="1"/>
</dbReference>
<dbReference type="InterPro" id="IPR036890">
    <property type="entry name" value="HATPase_C_sf"/>
</dbReference>
<dbReference type="PANTHER" id="PTHR45528">
    <property type="entry name" value="SENSOR HISTIDINE KINASE CPXA"/>
    <property type="match status" value="1"/>
</dbReference>
<dbReference type="CDD" id="cd00082">
    <property type="entry name" value="HisKA"/>
    <property type="match status" value="1"/>
</dbReference>
<evidence type="ECO:0000256" key="12">
    <source>
        <dbReference type="ARBA" id="ARBA00023012"/>
    </source>
</evidence>
<dbReference type="SMART" id="SM00304">
    <property type="entry name" value="HAMP"/>
    <property type="match status" value="1"/>
</dbReference>
<comment type="catalytic activity">
    <reaction evidence="1">
        <text>ATP + protein L-histidine = ADP + protein N-phospho-L-histidine.</text>
        <dbReference type="EC" id="2.7.13.3"/>
    </reaction>
</comment>
<keyword evidence="17" id="KW-1185">Reference proteome</keyword>
<dbReference type="InterPro" id="IPR003660">
    <property type="entry name" value="HAMP_dom"/>
</dbReference>
<keyword evidence="7" id="KW-0812">Transmembrane</keyword>
<organism evidence="16 17">
    <name type="scientific">Gracilibacillus kekensis</name>
    <dbReference type="NCBI Taxonomy" id="1027249"/>
    <lineage>
        <taxon>Bacteria</taxon>
        <taxon>Bacillati</taxon>
        <taxon>Bacillota</taxon>
        <taxon>Bacilli</taxon>
        <taxon>Bacillales</taxon>
        <taxon>Bacillaceae</taxon>
        <taxon>Gracilibacillus</taxon>
    </lineage>
</organism>
<dbReference type="InterPro" id="IPR036097">
    <property type="entry name" value="HisK_dim/P_sf"/>
</dbReference>
<evidence type="ECO:0000256" key="2">
    <source>
        <dbReference type="ARBA" id="ARBA00004651"/>
    </source>
</evidence>
<evidence type="ECO:0000259" key="14">
    <source>
        <dbReference type="PROSITE" id="PS50109"/>
    </source>
</evidence>
<evidence type="ECO:0000256" key="11">
    <source>
        <dbReference type="ARBA" id="ARBA00022989"/>
    </source>
</evidence>
<keyword evidence="8" id="KW-0547">Nucleotide-binding</keyword>
<dbReference type="Pfam" id="PF00512">
    <property type="entry name" value="HisKA"/>
    <property type="match status" value="1"/>
</dbReference>
<keyword evidence="5" id="KW-0597">Phosphoprotein</keyword>
<dbReference type="InterPro" id="IPR005467">
    <property type="entry name" value="His_kinase_dom"/>
</dbReference>
<evidence type="ECO:0000256" key="13">
    <source>
        <dbReference type="ARBA" id="ARBA00023136"/>
    </source>
</evidence>
<evidence type="ECO:0000256" key="1">
    <source>
        <dbReference type="ARBA" id="ARBA00000085"/>
    </source>
</evidence>
<dbReference type="SUPFAM" id="SSF158472">
    <property type="entry name" value="HAMP domain-like"/>
    <property type="match status" value="1"/>
</dbReference>
<dbReference type="SUPFAM" id="SSF47384">
    <property type="entry name" value="Homodimeric domain of signal transducing histidine kinase"/>
    <property type="match status" value="1"/>
</dbReference>
<gene>
    <name evidence="16" type="ORF">SAMN05216179_0719</name>
</gene>
<dbReference type="PANTHER" id="PTHR45528:SF1">
    <property type="entry name" value="SENSOR HISTIDINE KINASE CPXA"/>
    <property type="match status" value="1"/>
</dbReference>
<dbReference type="Gene3D" id="6.10.340.10">
    <property type="match status" value="1"/>
</dbReference>
<keyword evidence="13" id="KW-0472">Membrane</keyword>
<evidence type="ECO:0000256" key="3">
    <source>
        <dbReference type="ARBA" id="ARBA00012438"/>
    </source>
</evidence>
<evidence type="ECO:0000256" key="9">
    <source>
        <dbReference type="ARBA" id="ARBA00022777"/>
    </source>
</evidence>
<dbReference type="PROSITE" id="PS50109">
    <property type="entry name" value="HIS_KIN"/>
    <property type="match status" value="1"/>
</dbReference>
<dbReference type="AlphaFoldDB" id="A0A1M7KIB9"/>
<keyword evidence="4" id="KW-1003">Cell membrane</keyword>
<dbReference type="InterPro" id="IPR003594">
    <property type="entry name" value="HATPase_dom"/>
</dbReference>
<evidence type="ECO:0000256" key="10">
    <source>
        <dbReference type="ARBA" id="ARBA00022840"/>
    </source>
</evidence>
<reference evidence="16 17" key="1">
    <citation type="submission" date="2016-11" db="EMBL/GenBank/DDBJ databases">
        <authorList>
            <person name="Jaros S."/>
            <person name="Januszkiewicz K."/>
            <person name="Wedrychowicz H."/>
        </authorList>
    </citation>
    <scope>NUCLEOTIDE SEQUENCE [LARGE SCALE GENOMIC DNA]</scope>
    <source>
        <strain evidence="16 17">CGMCC 1.10681</strain>
    </source>
</reference>
<dbReference type="Pfam" id="PF00672">
    <property type="entry name" value="HAMP"/>
    <property type="match status" value="1"/>
</dbReference>
<evidence type="ECO:0000256" key="6">
    <source>
        <dbReference type="ARBA" id="ARBA00022679"/>
    </source>
</evidence>
<keyword evidence="12" id="KW-0902">Two-component regulatory system</keyword>
<dbReference type="STRING" id="1027249.SAMN05216179_0719"/>
<evidence type="ECO:0000313" key="16">
    <source>
        <dbReference type="EMBL" id="SHM64982.1"/>
    </source>
</evidence>